<dbReference type="GO" id="GO:0008392">
    <property type="term" value="F:arachidonate epoxygenase activity"/>
    <property type="evidence" value="ECO:0007669"/>
    <property type="project" value="TreeGrafter"/>
</dbReference>
<dbReference type="PRINTS" id="PR00463">
    <property type="entry name" value="EP450I"/>
</dbReference>
<evidence type="ECO:0000256" key="10">
    <source>
        <dbReference type="ARBA" id="ARBA00023004"/>
    </source>
</evidence>
<reference evidence="16" key="2">
    <citation type="submission" date="2025-09" db="UniProtKB">
        <authorList>
            <consortium name="Ensembl"/>
        </authorList>
    </citation>
    <scope>IDENTIFICATION</scope>
</reference>
<dbReference type="PRINTS" id="PR00385">
    <property type="entry name" value="P450"/>
</dbReference>
<dbReference type="PROSITE" id="PS00086">
    <property type="entry name" value="CYTOCHROME_P450"/>
    <property type="match status" value="1"/>
</dbReference>
<keyword evidence="15" id="KW-0812">Transmembrane</keyword>
<evidence type="ECO:0000256" key="15">
    <source>
        <dbReference type="SAM" id="Phobius"/>
    </source>
</evidence>
<feature type="transmembrane region" description="Helical" evidence="15">
    <location>
        <begin position="28"/>
        <end position="48"/>
    </location>
</feature>
<proteinExistence type="inferred from homology"/>
<evidence type="ECO:0000313" key="17">
    <source>
        <dbReference type="Proteomes" id="UP000694569"/>
    </source>
</evidence>
<dbReference type="InterPro" id="IPR017972">
    <property type="entry name" value="Cyt_P450_CS"/>
</dbReference>
<evidence type="ECO:0000256" key="3">
    <source>
        <dbReference type="ARBA" id="ARBA00004406"/>
    </source>
</evidence>
<dbReference type="InterPro" id="IPR001128">
    <property type="entry name" value="Cyt_P450"/>
</dbReference>
<comment type="subcellular location">
    <subcellularLocation>
        <location evidence="3">Endoplasmic reticulum membrane</location>
        <topology evidence="3">Peripheral membrane protein</topology>
    </subcellularLocation>
    <subcellularLocation>
        <location evidence="2">Microsome membrane</location>
        <topology evidence="2">Peripheral membrane protein</topology>
    </subcellularLocation>
</comment>
<dbReference type="Gene3D" id="1.10.630.10">
    <property type="entry name" value="Cytochrome P450"/>
    <property type="match status" value="1"/>
</dbReference>
<sequence>MASILLHSGNSVYHFSIHRINKSSDMEAVGFGTLIVGLISFIFINFLWNVKYRRRNFPPGPTPLPLIGNLLQIERGQLVNSFMKFSKQYGSVYTLYFGPKPVICLSGYETVKEALVDKAEEFGGRGRLATIEKVVQTYGISLSNGERWRQIRNFTFRNLRELGFGKKSFEANVQEEAKNVVEELQQLKGKPLDVTRLFMDAFSNIIFSIILGSRYEYKDEMFVEVLGVVEETFIITNSTWGQLHTIFPEIMDYIPGPHQKITSVSEKLMSFIRERVRVSQETLEPASPRHYIDSFLIKMEKEQSNPDSEFNERNLVAAIHNIFLGGTETVTSTLRHTLLIILYYHEVQEKLHTEIDRVIGRDRIPSINDRENMPYTDAVLHEVHRFCDLLPFSVPHMVTKDVEFRGYFIPKVQNPLGFANVPLVIKRWALLGGRLFFRNCCNSLAFLSFQGTEVYPLLCTVHRDPTQFSTPDKFNPNHFLDENGKFQKNDAMMAFSAGKRICPGESLARMEFFLFLTTILQNFKLTSQTPFTEDDVAPKMTGFINVPIHYELSFIPR</sequence>
<keyword evidence="17" id="KW-1185">Reference proteome</keyword>
<keyword evidence="9 14" id="KW-0560">Oxidoreductase</keyword>
<dbReference type="GO" id="GO:0006805">
    <property type="term" value="P:xenobiotic metabolic process"/>
    <property type="evidence" value="ECO:0007669"/>
    <property type="project" value="TreeGrafter"/>
</dbReference>
<dbReference type="GO" id="GO:0016712">
    <property type="term" value="F:oxidoreductase activity, acting on paired donors, with incorporation or reduction of molecular oxygen, reduced flavin or flavoprotein as one donor, and incorporation of one atom of oxygen"/>
    <property type="evidence" value="ECO:0007669"/>
    <property type="project" value="TreeGrafter"/>
</dbReference>
<dbReference type="GO" id="GO:0005506">
    <property type="term" value="F:iron ion binding"/>
    <property type="evidence" value="ECO:0007669"/>
    <property type="project" value="InterPro"/>
</dbReference>
<dbReference type="GO" id="GO:0005789">
    <property type="term" value="C:endoplasmic reticulum membrane"/>
    <property type="evidence" value="ECO:0007669"/>
    <property type="project" value="UniProtKB-SubCell"/>
</dbReference>
<dbReference type="Pfam" id="PF00067">
    <property type="entry name" value="p450"/>
    <property type="match status" value="2"/>
</dbReference>
<evidence type="ECO:0000256" key="5">
    <source>
        <dbReference type="ARBA" id="ARBA00022617"/>
    </source>
</evidence>
<evidence type="ECO:0000256" key="1">
    <source>
        <dbReference type="ARBA" id="ARBA00001971"/>
    </source>
</evidence>
<dbReference type="SUPFAM" id="SSF48264">
    <property type="entry name" value="Cytochrome P450"/>
    <property type="match status" value="1"/>
</dbReference>
<evidence type="ECO:0000256" key="2">
    <source>
        <dbReference type="ARBA" id="ARBA00004174"/>
    </source>
</evidence>
<dbReference type="PANTHER" id="PTHR24300">
    <property type="entry name" value="CYTOCHROME P450 508A4-RELATED"/>
    <property type="match status" value="1"/>
</dbReference>
<comment type="cofactor">
    <cofactor evidence="1 13">
        <name>heme</name>
        <dbReference type="ChEBI" id="CHEBI:30413"/>
    </cofactor>
</comment>
<evidence type="ECO:0000256" key="9">
    <source>
        <dbReference type="ARBA" id="ARBA00023002"/>
    </source>
</evidence>
<evidence type="ECO:0000256" key="14">
    <source>
        <dbReference type="RuleBase" id="RU000461"/>
    </source>
</evidence>
<keyword evidence="12 15" id="KW-0472">Membrane</keyword>
<protein>
    <recommendedName>
        <fullName evidence="18">Cytochrome P450</fullName>
    </recommendedName>
</protein>
<keyword evidence="8" id="KW-0492">Microsome</keyword>
<dbReference type="InterPro" id="IPR036396">
    <property type="entry name" value="Cyt_P450_sf"/>
</dbReference>
<evidence type="ECO:0000256" key="13">
    <source>
        <dbReference type="PIRSR" id="PIRSR602401-1"/>
    </source>
</evidence>
<evidence type="ECO:0000256" key="11">
    <source>
        <dbReference type="ARBA" id="ARBA00023033"/>
    </source>
</evidence>
<keyword evidence="15" id="KW-1133">Transmembrane helix</keyword>
<dbReference type="Proteomes" id="UP000694569">
    <property type="component" value="Unplaced"/>
</dbReference>
<keyword evidence="5 13" id="KW-0349">Heme</keyword>
<reference evidence="16" key="1">
    <citation type="submission" date="2025-08" db="UniProtKB">
        <authorList>
            <consortium name="Ensembl"/>
        </authorList>
    </citation>
    <scope>IDENTIFICATION</scope>
</reference>
<evidence type="ECO:0000256" key="6">
    <source>
        <dbReference type="ARBA" id="ARBA00022723"/>
    </source>
</evidence>
<evidence type="ECO:0000256" key="4">
    <source>
        <dbReference type="ARBA" id="ARBA00010617"/>
    </source>
</evidence>
<dbReference type="AlphaFoldDB" id="A0A8C5WMC0"/>
<dbReference type="Ensembl" id="ENSLLET00000050920.1">
    <property type="protein sequence ID" value="ENSLLEP00000049008.1"/>
    <property type="gene ID" value="ENSLLEG00000030843.1"/>
</dbReference>
<evidence type="ECO:0000313" key="16">
    <source>
        <dbReference type="Ensembl" id="ENSLLEP00000049008.1"/>
    </source>
</evidence>
<dbReference type="InterPro" id="IPR002401">
    <property type="entry name" value="Cyt_P450_E_grp-I"/>
</dbReference>
<comment type="similarity">
    <text evidence="4 14">Belongs to the cytochrome P450 family.</text>
</comment>
<dbReference type="CDD" id="cd11026">
    <property type="entry name" value="CYP2"/>
    <property type="match status" value="1"/>
</dbReference>
<name>A0A8C5WMC0_9ANUR</name>
<evidence type="ECO:0000256" key="8">
    <source>
        <dbReference type="ARBA" id="ARBA00022848"/>
    </source>
</evidence>
<keyword evidence="11 14" id="KW-0503">Monooxygenase</keyword>
<dbReference type="InterPro" id="IPR050182">
    <property type="entry name" value="Cytochrome_P450_fam2"/>
</dbReference>
<evidence type="ECO:0008006" key="18">
    <source>
        <dbReference type="Google" id="ProtNLM"/>
    </source>
</evidence>
<accession>A0A8C5WMC0</accession>
<dbReference type="PANTHER" id="PTHR24300:SF393">
    <property type="entry name" value="CYTOCHROME P450 2A6"/>
    <property type="match status" value="1"/>
</dbReference>
<dbReference type="GO" id="GO:0020037">
    <property type="term" value="F:heme binding"/>
    <property type="evidence" value="ECO:0007669"/>
    <property type="project" value="InterPro"/>
</dbReference>
<evidence type="ECO:0000256" key="12">
    <source>
        <dbReference type="ARBA" id="ARBA00023136"/>
    </source>
</evidence>
<dbReference type="GeneTree" id="ENSGT00940000162064"/>
<keyword evidence="7" id="KW-0256">Endoplasmic reticulum</keyword>
<keyword evidence="10 13" id="KW-0408">Iron</keyword>
<dbReference type="FunFam" id="1.10.630.10:FF:000238">
    <property type="entry name" value="Cytochrome P450 2A6"/>
    <property type="match status" value="1"/>
</dbReference>
<feature type="binding site" description="axial binding residue" evidence="13">
    <location>
        <position position="502"/>
    </location>
    <ligand>
        <name>heme</name>
        <dbReference type="ChEBI" id="CHEBI:30413"/>
    </ligand>
    <ligandPart>
        <name>Fe</name>
        <dbReference type="ChEBI" id="CHEBI:18248"/>
    </ligandPart>
</feature>
<organism evidence="16 17">
    <name type="scientific">Leptobrachium leishanense</name>
    <name type="common">Leishan spiny toad</name>
    <dbReference type="NCBI Taxonomy" id="445787"/>
    <lineage>
        <taxon>Eukaryota</taxon>
        <taxon>Metazoa</taxon>
        <taxon>Chordata</taxon>
        <taxon>Craniata</taxon>
        <taxon>Vertebrata</taxon>
        <taxon>Euteleostomi</taxon>
        <taxon>Amphibia</taxon>
        <taxon>Batrachia</taxon>
        <taxon>Anura</taxon>
        <taxon>Pelobatoidea</taxon>
        <taxon>Megophryidae</taxon>
        <taxon>Leptobrachium</taxon>
    </lineage>
</organism>
<dbReference type="GO" id="GO:0019373">
    <property type="term" value="P:epoxygenase P450 pathway"/>
    <property type="evidence" value="ECO:0007669"/>
    <property type="project" value="TreeGrafter"/>
</dbReference>
<keyword evidence="6 13" id="KW-0479">Metal-binding</keyword>
<evidence type="ECO:0000256" key="7">
    <source>
        <dbReference type="ARBA" id="ARBA00022824"/>
    </source>
</evidence>